<dbReference type="GO" id="GO:0005634">
    <property type="term" value="C:nucleus"/>
    <property type="evidence" value="ECO:0007669"/>
    <property type="project" value="TreeGrafter"/>
</dbReference>
<dbReference type="PROSITE" id="PS01096">
    <property type="entry name" value="PPIC_PPIASE_1"/>
    <property type="match status" value="1"/>
</dbReference>
<dbReference type="EMBL" id="CENE01000001">
    <property type="protein sequence ID" value="CEQ38906.1"/>
    <property type="molecule type" value="Genomic_DNA"/>
</dbReference>
<dbReference type="Pfam" id="PF13616">
    <property type="entry name" value="Rotamase_3"/>
    <property type="match status" value="1"/>
</dbReference>
<dbReference type="InterPro" id="IPR001202">
    <property type="entry name" value="WW_dom"/>
</dbReference>
<dbReference type="GO" id="GO:0003755">
    <property type="term" value="F:peptidyl-prolyl cis-trans isomerase activity"/>
    <property type="evidence" value="ECO:0007669"/>
    <property type="project" value="UniProtKB-UniRule"/>
</dbReference>
<gene>
    <name evidence="9" type="primary">SPOSA6832_00390</name>
</gene>
<keyword evidence="10" id="KW-1185">Reference proteome</keyword>
<feature type="signal peptide" evidence="5">
    <location>
        <begin position="1"/>
        <end position="22"/>
    </location>
</feature>
<name>A0A0D6EG74_SPOSA</name>
<dbReference type="SUPFAM" id="SSF51045">
    <property type="entry name" value="WW domain"/>
    <property type="match status" value="1"/>
</dbReference>
<dbReference type="PANTHER" id="PTHR10657:SF4">
    <property type="entry name" value="PEPTIDYL-PROLYL CIS-TRANS ISOMERASE-RELATED"/>
    <property type="match status" value="1"/>
</dbReference>
<keyword evidence="2 4" id="KW-0697">Rotamase</keyword>
<dbReference type="GO" id="GO:0060261">
    <property type="term" value="P:positive regulation of transcription initiation by RNA polymerase II"/>
    <property type="evidence" value="ECO:0007669"/>
    <property type="project" value="UniProtKB-ARBA"/>
</dbReference>
<dbReference type="InterPro" id="IPR036020">
    <property type="entry name" value="WW_dom_sf"/>
</dbReference>
<dbReference type="InterPro" id="IPR046357">
    <property type="entry name" value="PPIase_dom_sf"/>
</dbReference>
<dbReference type="EC" id="5.2.1.8" evidence="5"/>
<dbReference type="CDD" id="cd00201">
    <property type="entry name" value="WW"/>
    <property type="match status" value="1"/>
</dbReference>
<keyword evidence="5" id="KW-0732">Signal</keyword>
<evidence type="ECO:0000256" key="6">
    <source>
        <dbReference type="SAM" id="MobiDB-lite"/>
    </source>
</evidence>
<dbReference type="Gene3D" id="3.10.50.40">
    <property type="match status" value="1"/>
</dbReference>
<feature type="region of interest" description="Disordered" evidence="6">
    <location>
        <begin position="55"/>
        <end position="85"/>
    </location>
</feature>
<feature type="compositionally biased region" description="Polar residues" evidence="6">
    <location>
        <begin position="55"/>
        <end position="71"/>
    </location>
</feature>
<comment type="catalytic activity">
    <reaction evidence="1 5">
        <text>[protein]-peptidylproline (omega=180) = [protein]-peptidylproline (omega=0)</text>
        <dbReference type="Rhea" id="RHEA:16237"/>
        <dbReference type="Rhea" id="RHEA-COMP:10747"/>
        <dbReference type="Rhea" id="RHEA-COMP:10748"/>
        <dbReference type="ChEBI" id="CHEBI:83833"/>
        <dbReference type="ChEBI" id="CHEBI:83834"/>
        <dbReference type="EC" id="5.2.1.8"/>
    </reaction>
</comment>
<dbReference type="InterPro" id="IPR000297">
    <property type="entry name" value="PPIase_PpiC"/>
</dbReference>
<dbReference type="AlphaFoldDB" id="A0A0D6EG74"/>
<dbReference type="Pfam" id="PF00397">
    <property type="entry name" value="WW"/>
    <property type="match status" value="1"/>
</dbReference>
<evidence type="ECO:0000256" key="5">
    <source>
        <dbReference type="RuleBase" id="RU363014"/>
    </source>
</evidence>
<feature type="chain" id="PRO_5006515057" description="Peptidyl-prolyl cis-trans isomerase" evidence="5">
    <location>
        <begin position="23"/>
        <end position="197"/>
    </location>
</feature>
<dbReference type="InterPro" id="IPR051370">
    <property type="entry name" value="PPIase_Pin1"/>
</dbReference>
<evidence type="ECO:0000256" key="3">
    <source>
        <dbReference type="ARBA" id="ARBA00023235"/>
    </source>
</evidence>
<dbReference type="PROSITE" id="PS50020">
    <property type="entry name" value="WW_DOMAIN_2"/>
    <property type="match status" value="1"/>
</dbReference>
<dbReference type="PROSITE" id="PS50198">
    <property type="entry name" value="PPIC_PPIASE_2"/>
    <property type="match status" value="1"/>
</dbReference>
<dbReference type="SUPFAM" id="SSF54534">
    <property type="entry name" value="FKBP-like"/>
    <property type="match status" value="1"/>
</dbReference>
<feature type="domain" description="WW" evidence="7">
    <location>
        <begin position="27"/>
        <end position="49"/>
    </location>
</feature>
<protein>
    <recommendedName>
        <fullName evidence="5">Peptidyl-prolyl cis-trans isomerase</fullName>
        <ecNumber evidence="5">5.2.1.8</ecNumber>
    </recommendedName>
</protein>
<organism evidence="9 10">
    <name type="scientific">Sporidiobolus salmonicolor</name>
    <name type="common">Yeast-like fungus</name>
    <name type="synonym">Sporobolomyces salmonicolor</name>
    <dbReference type="NCBI Taxonomy" id="5005"/>
    <lineage>
        <taxon>Eukaryota</taxon>
        <taxon>Fungi</taxon>
        <taxon>Dikarya</taxon>
        <taxon>Basidiomycota</taxon>
        <taxon>Pucciniomycotina</taxon>
        <taxon>Microbotryomycetes</taxon>
        <taxon>Sporidiobolales</taxon>
        <taxon>Sporidiobolaceae</taxon>
        <taxon>Sporobolomyces</taxon>
    </lineage>
</organism>
<reference evidence="10" key="1">
    <citation type="submission" date="2015-02" db="EMBL/GenBank/DDBJ databases">
        <authorList>
            <person name="Gon?alves P."/>
        </authorList>
    </citation>
    <scope>NUCLEOTIDE SEQUENCE [LARGE SCALE GENOMIC DNA]</scope>
</reference>
<evidence type="ECO:0000259" key="8">
    <source>
        <dbReference type="PROSITE" id="PS50198"/>
    </source>
</evidence>
<evidence type="ECO:0000313" key="9">
    <source>
        <dbReference type="EMBL" id="CEQ38906.1"/>
    </source>
</evidence>
<dbReference type="Proteomes" id="UP000243876">
    <property type="component" value="Unassembled WGS sequence"/>
</dbReference>
<feature type="domain" description="PpiC" evidence="8">
    <location>
        <begin position="83"/>
        <end position="197"/>
    </location>
</feature>
<evidence type="ECO:0000313" key="10">
    <source>
        <dbReference type="Proteomes" id="UP000243876"/>
    </source>
</evidence>
<dbReference type="FunFam" id="3.10.50.40:FF:000026">
    <property type="entry name" value="Peptidyl-prolyl cis-trans isomerase"/>
    <property type="match status" value="1"/>
</dbReference>
<dbReference type="Gene3D" id="2.20.70.10">
    <property type="match status" value="1"/>
</dbReference>
<dbReference type="GO" id="GO:0005829">
    <property type="term" value="C:cytosol"/>
    <property type="evidence" value="ECO:0007669"/>
    <property type="project" value="TreeGrafter"/>
</dbReference>
<keyword evidence="3 4" id="KW-0413">Isomerase</keyword>
<sequence>MADTQAGLIFALLVAVARRSRGIRFSNSRKRPYFYNQSTQESRWEVPAELASSDLTSLPGSEHLSYSSSAAAEQPKSAPGSGNNKVRASHLLIKHSGSRRPSSWKEANITRSKEEAVDILKGHQKTLREAPDLAEAFAKLASTESDCSSARDGGDLGWFGRNQMQKPFEEASFATEVGQLSDIISTDSGVHIILRTG</sequence>
<proteinExistence type="predicted"/>
<dbReference type="PANTHER" id="PTHR10657">
    <property type="entry name" value="PEPTIDYL-PROLYL CIS-TRANS ISOMERASE"/>
    <property type="match status" value="1"/>
</dbReference>
<dbReference type="InterPro" id="IPR023058">
    <property type="entry name" value="PPIase_PpiC_CS"/>
</dbReference>
<evidence type="ECO:0000256" key="1">
    <source>
        <dbReference type="ARBA" id="ARBA00000971"/>
    </source>
</evidence>
<evidence type="ECO:0000256" key="2">
    <source>
        <dbReference type="ARBA" id="ARBA00023110"/>
    </source>
</evidence>
<dbReference type="OrthoDB" id="2530521at2759"/>
<evidence type="ECO:0000256" key="4">
    <source>
        <dbReference type="PROSITE-ProRule" id="PRU00278"/>
    </source>
</evidence>
<accession>A0A0D6EG74</accession>
<evidence type="ECO:0000259" key="7">
    <source>
        <dbReference type="PROSITE" id="PS50020"/>
    </source>
</evidence>